<dbReference type="SMART" id="SM00248">
    <property type="entry name" value="ANK"/>
    <property type="match status" value="5"/>
</dbReference>
<dbReference type="InterPro" id="IPR002110">
    <property type="entry name" value="Ankyrin_rpt"/>
</dbReference>
<proteinExistence type="predicted"/>
<organism evidence="5 6">
    <name type="scientific">Aspergillus flavus (strain ATCC 200026 / FGSC A1120 / IAM 13836 / NRRL 3357 / JCM 12722 / SRRC 167)</name>
    <dbReference type="NCBI Taxonomy" id="332952"/>
    <lineage>
        <taxon>Eukaryota</taxon>
        <taxon>Fungi</taxon>
        <taxon>Dikarya</taxon>
        <taxon>Ascomycota</taxon>
        <taxon>Pezizomycotina</taxon>
        <taxon>Eurotiomycetes</taxon>
        <taxon>Eurotiomycetidae</taxon>
        <taxon>Eurotiales</taxon>
        <taxon>Aspergillaceae</taxon>
        <taxon>Aspergillus</taxon>
        <taxon>Aspergillus subgen. Circumdati</taxon>
    </lineage>
</organism>
<reference evidence="6" key="1">
    <citation type="journal article" date="2021" name="G3 (Bethesda)">
        <title>Chromosome assembled and annotated genome sequence of Aspergillus flavus NRRL 3357.</title>
        <authorList>
            <person name="Skerker J.M."/>
            <person name="Pianalto K.M."/>
            <person name="Mondo S.J."/>
            <person name="Yang K."/>
            <person name="Arkin A.P."/>
            <person name="Keller N.P."/>
            <person name="Grigoriev I.V."/>
            <person name="Louise Glass N.L."/>
        </authorList>
    </citation>
    <scope>NUCLEOTIDE SEQUENCE [LARGE SCALE GENOMIC DNA]</scope>
    <source>
        <strain evidence="6">ATCC 200026 / FGSC A1120 / IAM 13836 / NRRL 3357 / JCM 12722 / SRRC 167</strain>
    </source>
</reference>
<protein>
    <recommendedName>
        <fullName evidence="7">NACHT domain-containing protein</fullName>
    </recommendedName>
</protein>
<dbReference type="Pfam" id="PF22939">
    <property type="entry name" value="WHD_GPIID"/>
    <property type="match status" value="1"/>
</dbReference>
<dbReference type="AlphaFoldDB" id="A0A7U2MTT4"/>
<evidence type="ECO:0000256" key="1">
    <source>
        <dbReference type="ARBA" id="ARBA00022737"/>
    </source>
</evidence>
<dbReference type="InterPro" id="IPR027417">
    <property type="entry name" value="P-loop_NTPase"/>
</dbReference>
<dbReference type="PANTHER" id="PTHR10039">
    <property type="entry name" value="AMELOGENIN"/>
    <property type="match status" value="1"/>
</dbReference>
<evidence type="ECO:0000259" key="4">
    <source>
        <dbReference type="Pfam" id="PF24883"/>
    </source>
</evidence>
<dbReference type="Pfam" id="PF12796">
    <property type="entry name" value="Ank_2"/>
    <property type="match status" value="2"/>
</dbReference>
<dbReference type="VEuPathDB" id="FungiDB:AFLA_002072"/>
<dbReference type="VEuPathDB" id="FungiDB:AFLA_002071"/>
<dbReference type="SUPFAM" id="SSF52540">
    <property type="entry name" value="P-loop containing nucleoside triphosphate hydrolases"/>
    <property type="match status" value="1"/>
</dbReference>
<evidence type="ECO:0000313" key="5">
    <source>
        <dbReference type="EMBL" id="QRD89708.1"/>
    </source>
</evidence>
<dbReference type="Proteomes" id="UP000596276">
    <property type="component" value="Chromosome 4"/>
</dbReference>
<sequence>MVVQAAEQHALLLKGIESTSGLVASLHVMENLYSQSQSKEVIPILGKFQDTLISIYSKILEFQARADFGRYQVSLYRYASSIGHADLTRRVESLRNTSREHDIWTITSARDQRVKRLFNLLYTCPYKDRKDRNSKRVPGTCEWFTSHPKFTDWQRNANDESPGLLWVSADPGCGKSALTRYLVDELLLNTTERAVCYFFFKEDFLDQRSATSALSVILRQLLITQPRLLQDAVLDKLETDGDKLVPYFSELWSILVSASANSKAGEIMCILDALDECQDRDRNQLISAVKDFYLGTHKSSKLKFFITSRPYELIGRGFRELERNSCIIHLSGENDKEAKVMSREIDLVIARRVSDISDQLSLEKDERDMLAQQLTAVENRTYLWVSLTLNVLEISRVSQKEIAYEKSLNRSSDKDKARVLLHIITAAMRPLSLEELPLALAVNAGHESLTAIRDDVEPKDRFRKTLRDLCGFFVVVVDEKAYLLHQTAKEFLVGDKNSTVNINISKDTRWKHSILPEKSHYVLANTCTSYITVVAHQLNECDFEEGYDKIAYLEYSSRYWIAHFRQTCVREESPLLTHAQRICDPNSDVYQMWSWIYANLGRNLPHDATTLLIVSCLGLANIVNVLARETAMAGTPLSWVAGNDRKEVVELLLATGKVGIDYRDSYSRTPLFWVSRNGHEAVVKLLLATGKVDIDSKDSNSRIPLFWAAKNGHRTVVELLLGTGKVDIDSRDSWGMTLLLLAANNGDEAVVELLLATGKVDIDARDSDGQTPLSWAARNGHEAVVKLLQEFHQPAL</sequence>
<dbReference type="VEuPathDB" id="FungiDB:F9C07_2256347"/>
<dbReference type="InterPro" id="IPR036770">
    <property type="entry name" value="Ankyrin_rpt-contain_sf"/>
</dbReference>
<dbReference type="Gene3D" id="3.40.50.300">
    <property type="entry name" value="P-loop containing nucleotide triphosphate hydrolases"/>
    <property type="match status" value="1"/>
</dbReference>
<evidence type="ECO:0008006" key="7">
    <source>
        <dbReference type="Google" id="ProtNLM"/>
    </source>
</evidence>
<keyword evidence="1" id="KW-0677">Repeat</keyword>
<dbReference type="InterPro" id="IPR054471">
    <property type="entry name" value="GPIID_WHD"/>
</dbReference>
<keyword evidence="6" id="KW-1185">Reference proteome</keyword>
<dbReference type="PROSITE" id="PS50088">
    <property type="entry name" value="ANK_REPEAT"/>
    <property type="match status" value="1"/>
</dbReference>
<evidence type="ECO:0000313" key="6">
    <source>
        <dbReference type="Proteomes" id="UP000596276"/>
    </source>
</evidence>
<evidence type="ECO:0000256" key="2">
    <source>
        <dbReference type="PROSITE-ProRule" id="PRU00023"/>
    </source>
</evidence>
<dbReference type="PROSITE" id="PS50297">
    <property type="entry name" value="ANK_REP_REGION"/>
    <property type="match status" value="1"/>
</dbReference>
<feature type="domain" description="GPI inositol-deacylase winged helix" evidence="3">
    <location>
        <begin position="407"/>
        <end position="496"/>
    </location>
</feature>
<keyword evidence="2" id="KW-0040">ANK repeat</keyword>
<evidence type="ECO:0000259" key="3">
    <source>
        <dbReference type="Pfam" id="PF22939"/>
    </source>
</evidence>
<dbReference type="EMBL" id="CP044618">
    <property type="protein sequence ID" value="QRD89708.1"/>
    <property type="molecule type" value="Genomic_DNA"/>
</dbReference>
<dbReference type="Pfam" id="PF24883">
    <property type="entry name" value="NPHP3_N"/>
    <property type="match status" value="1"/>
</dbReference>
<dbReference type="Gene3D" id="1.25.40.20">
    <property type="entry name" value="Ankyrin repeat-containing domain"/>
    <property type="match status" value="1"/>
</dbReference>
<feature type="repeat" description="ANK" evidence="2">
    <location>
        <begin position="768"/>
        <end position="788"/>
    </location>
</feature>
<gene>
    <name evidence="5" type="ORF">F9C07_2256347</name>
</gene>
<name>A0A7U2MTT4_ASPFN</name>
<feature type="domain" description="Nephrocystin 3-like N-terminal" evidence="4">
    <location>
        <begin position="139"/>
        <end position="309"/>
    </location>
</feature>
<accession>A0A7U2MTT4</accession>
<dbReference type="InterPro" id="IPR056884">
    <property type="entry name" value="NPHP3-like_N"/>
</dbReference>
<dbReference type="SUPFAM" id="SSF48403">
    <property type="entry name" value="Ankyrin repeat"/>
    <property type="match status" value="1"/>
</dbReference>